<protein>
    <submittedName>
        <fullName evidence="2">Uncharacterized protein</fullName>
    </submittedName>
</protein>
<organism evidence="2 3">
    <name type="scientific">Colletotrichum liriopes</name>
    <dbReference type="NCBI Taxonomy" id="708192"/>
    <lineage>
        <taxon>Eukaryota</taxon>
        <taxon>Fungi</taxon>
        <taxon>Dikarya</taxon>
        <taxon>Ascomycota</taxon>
        <taxon>Pezizomycotina</taxon>
        <taxon>Sordariomycetes</taxon>
        <taxon>Hypocreomycetidae</taxon>
        <taxon>Glomerellales</taxon>
        <taxon>Glomerellaceae</taxon>
        <taxon>Colletotrichum</taxon>
        <taxon>Colletotrichum spaethianum species complex</taxon>
    </lineage>
</organism>
<sequence length="123" mass="13472">MKNLLLALTGVAALATAGTAMSPHDGANDAREVIAGQEHHDSNVGPAKETITLRRRECEIACPIDRRYCYYSPYNYKCDRHGKLQWSQRDIDCEQPTSGCWCGCDWRAPGIEKKGVSGSAGEA</sequence>
<dbReference type="AlphaFoldDB" id="A0AA37GGI8"/>
<gene>
    <name evidence="2" type="ORF">ColLi_03152</name>
</gene>
<keyword evidence="1" id="KW-0732">Signal</keyword>
<evidence type="ECO:0000313" key="2">
    <source>
        <dbReference type="EMBL" id="GJC80314.1"/>
    </source>
</evidence>
<dbReference type="Proteomes" id="UP001055172">
    <property type="component" value="Unassembled WGS sequence"/>
</dbReference>
<evidence type="ECO:0000256" key="1">
    <source>
        <dbReference type="SAM" id="SignalP"/>
    </source>
</evidence>
<accession>A0AA37GGI8</accession>
<evidence type="ECO:0000313" key="3">
    <source>
        <dbReference type="Proteomes" id="UP001055172"/>
    </source>
</evidence>
<feature type="signal peptide" evidence="1">
    <location>
        <begin position="1"/>
        <end position="20"/>
    </location>
</feature>
<reference evidence="2 3" key="1">
    <citation type="submission" date="2021-07" db="EMBL/GenBank/DDBJ databases">
        <title>Genome data of Colletotrichum spaethianum.</title>
        <authorList>
            <person name="Utami Y.D."/>
            <person name="Hiruma K."/>
        </authorList>
    </citation>
    <scope>NUCLEOTIDE SEQUENCE [LARGE SCALE GENOMIC DNA]</scope>
    <source>
        <strain evidence="2 3">MAFF 242679</strain>
    </source>
</reference>
<feature type="chain" id="PRO_5041234369" evidence="1">
    <location>
        <begin position="21"/>
        <end position="123"/>
    </location>
</feature>
<comment type="caution">
    <text evidence="2">The sequence shown here is derived from an EMBL/GenBank/DDBJ whole genome shotgun (WGS) entry which is preliminary data.</text>
</comment>
<keyword evidence="3" id="KW-1185">Reference proteome</keyword>
<proteinExistence type="predicted"/>
<name>A0AA37GGI8_9PEZI</name>
<dbReference type="EMBL" id="BPPX01000005">
    <property type="protein sequence ID" value="GJC80314.1"/>
    <property type="molecule type" value="Genomic_DNA"/>
</dbReference>